<evidence type="ECO:0000256" key="3">
    <source>
        <dbReference type="ARBA" id="ARBA00022840"/>
    </source>
</evidence>
<evidence type="ECO:0000256" key="4">
    <source>
        <dbReference type="SAM" id="MobiDB-lite"/>
    </source>
</evidence>
<evidence type="ECO:0000256" key="1">
    <source>
        <dbReference type="ARBA" id="ARBA00022598"/>
    </source>
</evidence>
<dbReference type="Pfam" id="PF03133">
    <property type="entry name" value="TTL"/>
    <property type="match status" value="1"/>
</dbReference>
<evidence type="ECO:0000313" key="6">
    <source>
        <dbReference type="Proteomes" id="UP001152799"/>
    </source>
</evidence>
<name>A0A9N9MVW7_9CUCU</name>
<accession>A0A9N9MVW7</accession>
<organism evidence="5 6">
    <name type="scientific">Ceutorhynchus assimilis</name>
    <name type="common">cabbage seed weevil</name>
    <dbReference type="NCBI Taxonomy" id="467358"/>
    <lineage>
        <taxon>Eukaryota</taxon>
        <taxon>Metazoa</taxon>
        <taxon>Ecdysozoa</taxon>
        <taxon>Arthropoda</taxon>
        <taxon>Hexapoda</taxon>
        <taxon>Insecta</taxon>
        <taxon>Pterygota</taxon>
        <taxon>Neoptera</taxon>
        <taxon>Endopterygota</taxon>
        <taxon>Coleoptera</taxon>
        <taxon>Polyphaga</taxon>
        <taxon>Cucujiformia</taxon>
        <taxon>Curculionidae</taxon>
        <taxon>Ceutorhynchinae</taxon>
        <taxon>Ceutorhynchus</taxon>
    </lineage>
</organism>
<dbReference type="EMBL" id="OU892283">
    <property type="protein sequence ID" value="CAG9771181.1"/>
    <property type="molecule type" value="Genomic_DNA"/>
</dbReference>
<dbReference type="GO" id="GO:0015631">
    <property type="term" value="F:tubulin binding"/>
    <property type="evidence" value="ECO:0007669"/>
    <property type="project" value="TreeGrafter"/>
</dbReference>
<keyword evidence="1" id="KW-0436">Ligase</keyword>
<gene>
    <name evidence="5" type="ORF">CEUTPL_LOCUS11619</name>
</gene>
<evidence type="ECO:0000256" key="2">
    <source>
        <dbReference type="ARBA" id="ARBA00022741"/>
    </source>
</evidence>
<dbReference type="GO" id="GO:0036064">
    <property type="term" value="C:ciliary basal body"/>
    <property type="evidence" value="ECO:0007669"/>
    <property type="project" value="TreeGrafter"/>
</dbReference>
<reference evidence="5" key="1">
    <citation type="submission" date="2022-01" db="EMBL/GenBank/DDBJ databases">
        <authorList>
            <person name="King R."/>
        </authorList>
    </citation>
    <scope>NUCLEOTIDE SEQUENCE</scope>
</reference>
<dbReference type="InterPro" id="IPR004344">
    <property type="entry name" value="TTL/TTLL_fam"/>
</dbReference>
<dbReference type="PROSITE" id="PS51221">
    <property type="entry name" value="TTL"/>
    <property type="match status" value="1"/>
</dbReference>
<protein>
    <recommendedName>
        <fullName evidence="7">Tubulin polyglutamylase TTLL2</fullName>
    </recommendedName>
</protein>
<keyword evidence="6" id="KW-1185">Reference proteome</keyword>
<dbReference type="Gene3D" id="3.30.470.20">
    <property type="entry name" value="ATP-grasp fold, B domain"/>
    <property type="match status" value="1"/>
</dbReference>
<dbReference type="GO" id="GO:0000226">
    <property type="term" value="P:microtubule cytoskeleton organization"/>
    <property type="evidence" value="ECO:0007669"/>
    <property type="project" value="TreeGrafter"/>
</dbReference>
<proteinExistence type="predicted"/>
<keyword evidence="3" id="KW-0067">ATP-binding</keyword>
<dbReference type="PANTHER" id="PTHR12241">
    <property type="entry name" value="TUBULIN POLYGLUTAMYLASE"/>
    <property type="match status" value="1"/>
</dbReference>
<dbReference type="PANTHER" id="PTHR12241:SF118">
    <property type="entry name" value="TUBULIN POLYGLUTAMYLASE TTLL2-RELATED"/>
    <property type="match status" value="1"/>
</dbReference>
<keyword evidence="2" id="KW-0547">Nucleotide-binding</keyword>
<dbReference type="GO" id="GO:0005524">
    <property type="term" value="F:ATP binding"/>
    <property type="evidence" value="ECO:0007669"/>
    <property type="project" value="UniProtKB-KW"/>
</dbReference>
<feature type="region of interest" description="Disordered" evidence="4">
    <location>
        <begin position="398"/>
        <end position="422"/>
    </location>
</feature>
<dbReference type="Proteomes" id="UP001152799">
    <property type="component" value="Chromosome 7"/>
</dbReference>
<sequence>MFEECFGNGPFVFRLNENGTGPQLLTQVCLERGWREYNSDNNNENWNLWWRTTGFSTSHHKNIYAWQYLNHIPKGSTICRKDNLIRYLRCMKKVYGSVYDFSPHGYNLPLEYTKLAAECSRGRPQISKDENRLPEEKPIWICKPVAQSQGRGIFLFKKLSELNYDTNTVVQRYIEKPFLIGGYKFDLRLYVCVTSYHPLTVYMYREGLARFGTDKFSLNDLRNPFRHLTNCSINKLGPGYAEMKDRVGSGCKWTLRQLRRYFQQASIADWLIWQKITSLVVLTIISQIHQIPPTVNCFEFFGFDVLIDNSLRPWLLEVNLSPALSNDCDADRLVKKPMLHDMFDLLGLPLYNTGLSIFNIWLDDSNQNENDEEIEKKISLSGTISVLNAAGRWRRKYKRMSAHQSSSRTNTGRQRNRSTSAYNSKTYMKLPKVQVDGHQTAFSYNNNVPIKDKPIEEEFKKSGSKTWGNGRDWNCPKPREGGWVRIWPLDGEEKLDRNNNNFNNCGVKVMVNKIMKFNKVAKDLVKKHPAASESQLSEFLQQEMDITGDIWIPPL</sequence>
<feature type="compositionally biased region" description="Polar residues" evidence="4">
    <location>
        <begin position="402"/>
        <end position="422"/>
    </location>
</feature>
<evidence type="ECO:0008006" key="7">
    <source>
        <dbReference type="Google" id="ProtNLM"/>
    </source>
</evidence>
<dbReference type="AlphaFoldDB" id="A0A9N9MVW7"/>
<dbReference type="SUPFAM" id="SSF56059">
    <property type="entry name" value="Glutathione synthetase ATP-binding domain-like"/>
    <property type="match status" value="1"/>
</dbReference>
<evidence type="ECO:0000313" key="5">
    <source>
        <dbReference type="EMBL" id="CAG9771181.1"/>
    </source>
</evidence>
<dbReference type="GO" id="GO:0070740">
    <property type="term" value="F:tubulin-glutamic acid ligase activity"/>
    <property type="evidence" value="ECO:0007669"/>
    <property type="project" value="TreeGrafter"/>
</dbReference>
<dbReference type="OrthoDB" id="277439at2759"/>